<dbReference type="InterPro" id="IPR005814">
    <property type="entry name" value="Aminotrans_3"/>
</dbReference>
<dbReference type="InterPro" id="IPR015422">
    <property type="entry name" value="PyrdxlP-dep_Trfase_small"/>
</dbReference>
<reference evidence="4 5" key="1">
    <citation type="journal article" date="2016" name="Genome Biol. Evol.">
        <title>Divergent and convergent evolution of fungal pathogenicity.</title>
        <authorList>
            <person name="Shang Y."/>
            <person name="Xiao G."/>
            <person name="Zheng P."/>
            <person name="Cen K."/>
            <person name="Zhan S."/>
            <person name="Wang C."/>
        </authorList>
    </citation>
    <scope>NUCLEOTIDE SEQUENCE [LARGE SCALE GENOMIC DNA]</scope>
    <source>
        <strain evidence="4 5">RCEF 264</strain>
    </source>
</reference>
<dbReference type="Gene3D" id="3.90.1150.10">
    <property type="entry name" value="Aspartate Aminotransferase, domain 1"/>
    <property type="match status" value="1"/>
</dbReference>
<organism evidence="4 5">
    <name type="scientific">Niveomyces insectorum RCEF 264</name>
    <dbReference type="NCBI Taxonomy" id="1081102"/>
    <lineage>
        <taxon>Eukaryota</taxon>
        <taxon>Fungi</taxon>
        <taxon>Dikarya</taxon>
        <taxon>Ascomycota</taxon>
        <taxon>Pezizomycotina</taxon>
        <taxon>Sordariomycetes</taxon>
        <taxon>Hypocreomycetidae</taxon>
        <taxon>Hypocreales</taxon>
        <taxon>Cordycipitaceae</taxon>
        <taxon>Niveomyces</taxon>
    </lineage>
</organism>
<evidence type="ECO:0000313" key="5">
    <source>
        <dbReference type="Proteomes" id="UP000076874"/>
    </source>
</evidence>
<evidence type="ECO:0000256" key="3">
    <source>
        <dbReference type="RuleBase" id="RU003560"/>
    </source>
</evidence>
<evidence type="ECO:0000256" key="2">
    <source>
        <dbReference type="ARBA" id="ARBA00022898"/>
    </source>
</evidence>
<keyword evidence="4" id="KW-0808">Transferase</keyword>
<proteinExistence type="inferred from homology"/>
<dbReference type="InterPro" id="IPR015424">
    <property type="entry name" value="PyrdxlP-dep_Trfase"/>
</dbReference>
<gene>
    <name evidence="4" type="ORF">SPI_02925</name>
</gene>
<dbReference type="Proteomes" id="UP000076874">
    <property type="component" value="Unassembled WGS sequence"/>
</dbReference>
<dbReference type="GO" id="GO:0030170">
    <property type="term" value="F:pyridoxal phosphate binding"/>
    <property type="evidence" value="ECO:0007669"/>
    <property type="project" value="InterPro"/>
</dbReference>
<keyword evidence="2 3" id="KW-0663">Pyridoxal phosphate</keyword>
<dbReference type="InterPro" id="IPR015421">
    <property type="entry name" value="PyrdxlP-dep_Trfase_major"/>
</dbReference>
<name>A0A167WWX9_9HYPO</name>
<dbReference type="PANTHER" id="PTHR43713">
    <property type="entry name" value="GLUTAMATE-1-SEMIALDEHYDE 2,1-AMINOMUTASE"/>
    <property type="match status" value="1"/>
</dbReference>
<dbReference type="STRING" id="1081102.A0A167WWX9"/>
<keyword evidence="4" id="KW-0032">Aminotransferase</keyword>
<dbReference type="OrthoDB" id="425114at2759"/>
<evidence type="ECO:0000256" key="1">
    <source>
        <dbReference type="ARBA" id="ARBA00001933"/>
    </source>
</evidence>
<sequence length="492" mass="50875">MAPGAVVQEAVVLPSSTTEKNGVDAAAAAVSANHRSAREALDAAVARYTAANPVSLQLHTRATASMPGGNTRTQLHTAPFPLCMRAGRGYQVTSEDGRTYTDLVGELTAAVFGHSHPVIVAALLTTVTTVGLNLGATLAQEHVHAAALCARFHLDRVRFTNCGTEANLHALAAARAFASGGRGDKDIRKVVVFGGGYHGGVLLFGGGAPAANNVDRADFVVARYNDAASARAAIRTPGVAAVLVEGMQGGPGAVPGTRAFLKAIEEEAKACNVVFILDEVMTSRVAPGGLAELHGLQPDLKTFGKYLGGGLAFGAFGGRADIMAVFDPRPRPTTDNGAGHGPPTTLTHHGTFNNNSLAMYVGHAGLTEVFTPDACTALNAAGAQLLQELAAVTRGTQLCFTGVGSVLGSHFTAQGLQTLERETAEDWTLKELFWFELLEDGFWTTRRGSLALVLGTPAAELRRFVACVAAFLERHASLVAVEASTSGGGSGG</sequence>
<evidence type="ECO:0000313" key="4">
    <source>
        <dbReference type="EMBL" id="OAA64278.1"/>
    </source>
</evidence>
<keyword evidence="5" id="KW-1185">Reference proteome</keyword>
<accession>A0A167WWX9</accession>
<protein>
    <submittedName>
        <fullName evidence="4">Aminotransferase class-III</fullName>
    </submittedName>
</protein>
<dbReference type="EMBL" id="AZHD01000004">
    <property type="protein sequence ID" value="OAA64278.1"/>
    <property type="molecule type" value="Genomic_DNA"/>
</dbReference>
<dbReference type="SUPFAM" id="SSF53383">
    <property type="entry name" value="PLP-dependent transferases"/>
    <property type="match status" value="1"/>
</dbReference>
<dbReference type="GO" id="GO:0008483">
    <property type="term" value="F:transaminase activity"/>
    <property type="evidence" value="ECO:0007669"/>
    <property type="project" value="UniProtKB-KW"/>
</dbReference>
<dbReference type="PANTHER" id="PTHR43713:SF3">
    <property type="entry name" value="GLUTAMATE-1-SEMIALDEHYDE 2,1-AMINOMUTASE 1, CHLOROPLASTIC-RELATED"/>
    <property type="match status" value="1"/>
</dbReference>
<comment type="similarity">
    <text evidence="3">Belongs to the class-III pyridoxal-phosphate-dependent aminotransferase family.</text>
</comment>
<dbReference type="Gene3D" id="3.40.640.10">
    <property type="entry name" value="Type I PLP-dependent aspartate aminotransferase-like (Major domain)"/>
    <property type="match status" value="1"/>
</dbReference>
<comment type="caution">
    <text evidence="4">The sequence shown here is derived from an EMBL/GenBank/DDBJ whole genome shotgun (WGS) entry which is preliminary data.</text>
</comment>
<dbReference type="Pfam" id="PF00202">
    <property type="entry name" value="Aminotran_3"/>
    <property type="match status" value="1"/>
</dbReference>
<comment type="cofactor">
    <cofactor evidence="1">
        <name>pyridoxal 5'-phosphate</name>
        <dbReference type="ChEBI" id="CHEBI:597326"/>
    </cofactor>
</comment>
<dbReference type="AlphaFoldDB" id="A0A167WWX9"/>